<comment type="caution">
    <text evidence="2">The sequence shown here is derived from an EMBL/GenBank/DDBJ whole genome shotgun (WGS) entry which is preliminary data.</text>
</comment>
<evidence type="ECO:0000313" key="2">
    <source>
        <dbReference type="EMBL" id="KAJ3979626.1"/>
    </source>
</evidence>
<organism evidence="2 3">
    <name type="scientific">Lentinula detonsa</name>
    <dbReference type="NCBI Taxonomy" id="2804962"/>
    <lineage>
        <taxon>Eukaryota</taxon>
        <taxon>Fungi</taxon>
        <taxon>Dikarya</taxon>
        <taxon>Basidiomycota</taxon>
        <taxon>Agaricomycotina</taxon>
        <taxon>Agaricomycetes</taxon>
        <taxon>Agaricomycetidae</taxon>
        <taxon>Agaricales</taxon>
        <taxon>Marasmiineae</taxon>
        <taxon>Omphalotaceae</taxon>
        <taxon>Lentinula</taxon>
    </lineage>
</organism>
<dbReference type="AlphaFoldDB" id="A0AA38PQ98"/>
<feature type="region of interest" description="Disordered" evidence="1">
    <location>
        <begin position="82"/>
        <end position="110"/>
    </location>
</feature>
<reference evidence="2" key="1">
    <citation type="submission" date="2022-08" db="EMBL/GenBank/DDBJ databases">
        <authorList>
            <consortium name="DOE Joint Genome Institute"/>
            <person name="Min B."/>
            <person name="Riley R."/>
            <person name="Sierra-Patev S."/>
            <person name="Naranjo-Ortiz M."/>
            <person name="Looney B."/>
            <person name="Konkel Z."/>
            <person name="Slot J.C."/>
            <person name="Sakamoto Y."/>
            <person name="Steenwyk J.L."/>
            <person name="Rokas A."/>
            <person name="Carro J."/>
            <person name="Camarero S."/>
            <person name="Ferreira P."/>
            <person name="Molpeceres G."/>
            <person name="Ruiz-Duenas F.J."/>
            <person name="Serrano A."/>
            <person name="Henrissat B."/>
            <person name="Drula E."/>
            <person name="Hughes K.W."/>
            <person name="Mata J.L."/>
            <person name="Ishikawa N.K."/>
            <person name="Vargas-Isla R."/>
            <person name="Ushijima S."/>
            <person name="Smith C.A."/>
            <person name="Ahrendt S."/>
            <person name="Andreopoulos W."/>
            <person name="He G."/>
            <person name="Labutti K."/>
            <person name="Lipzen A."/>
            <person name="Ng V."/>
            <person name="Sandor L."/>
            <person name="Barry K."/>
            <person name="Martinez A.T."/>
            <person name="Xiao Y."/>
            <person name="Gibbons J.G."/>
            <person name="Terashima K."/>
            <person name="Hibbett D.S."/>
            <person name="Grigoriev I.V."/>
        </authorList>
    </citation>
    <scope>NUCLEOTIDE SEQUENCE</scope>
    <source>
        <strain evidence="2">TFB7829</strain>
    </source>
</reference>
<proteinExistence type="predicted"/>
<gene>
    <name evidence="2" type="ORF">F5890DRAFT_1478390</name>
</gene>
<sequence>MSSPFSCHVCNSQQKALRPKKDCCFCCCCCYSSSSNSSVNVKCNFTQTIDGWTVKIVQGTLKYLLDLPMNGIGLGEAISNTLAPFSPRNASKDNTRISKTTRDVQHDSDD</sequence>
<accession>A0AA38PQ98</accession>
<name>A0AA38PQ98_9AGAR</name>
<evidence type="ECO:0000256" key="1">
    <source>
        <dbReference type="SAM" id="MobiDB-lite"/>
    </source>
</evidence>
<dbReference type="Proteomes" id="UP001163850">
    <property type="component" value="Unassembled WGS sequence"/>
</dbReference>
<feature type="compositionally biased region" description="Basic and acidic residues" evidence="1">
    <location>
        <begin position="90"/>
        <end position="110"/>
    </location>
</feature>
<evidence type="ECO:0000313" key="3">
    <source>
        <dbReference type="Proteomes" id="UP001163850"/>
    </source>
</evidence>
<dbReference type="EMBL" id="MU802301">
    <property type="protein sequence ID" value="KAJ3979626.1"/>
    <property type="molecule type" value="Genomic_DNA"/>
</dbReference>
<protein>
    <submittedName>
        <fullName evidence="2">Uncharacterized protein</fullName>
    </submittedName>
</protein>